<name>A0ABU2H9R1_9ACTN</name>
<keyword evidence="3" id="KW-0732">Signal</keyword>
<dbReference type="Proteomes" id="UP001250214">
    <property type="component" value="Unassembled WGS sequence"/>
</dbReference>
<protein>
    <submittedName>
        <fullName evidence="5">Thioester domain-containing protein</fullName>
    </submittedName>
</protein>
<feature type="compositionally biased region" description="Acidic residues" evidence="1">
    <location>
        <begin position="314"/>
        <end position="330"/>
    </location>
</feature>
<dbReference type="Gene3D" id="1.10.150.480">
    <property type="match status" value="1"/>
</dbReference>
<sequence>MTKTLRMTRPGTRLSAVAASSAALLAFGLAAPAAADPVHGEYNGQADSGPRVHMEGGNTYGTSLFTLELEDGSKLSTYCIDADTDIRTSAQYVEGDWADYPGKGEFAKPGKVHWILQNSHPNVELDELAAESGVDDLNERDAIAGTQAAIWYYSNDTALDTDDRRNSDEVTAVYEYLVEDADELESGGEPNASLSFDPKEASGHAGEIIGEFTVDTNAEEISPQLDGPEGVEIVDLDGNAVDSLADGDTFGLNVPEDAEPGEATVSAQTSAEARTGRLFQGIEDQDFETQTLIVAQSETVEAESSVEVSWEKAPDDDETPPPDDDETPPPEDDKTPPPDEEKPPADDKKPENGDEGDQADDQLPVTGAQLGGLIAAAVVALGGGAAALFLARKRRSAAALDS</sequence>
<evidence type="ECO:0000256" key="1">
    <source>
        <dbReference type="SAM" id="MobiDB-lite"/>
    </source>
</evidence>
<feature type="chain" id="PRO_5047375699" evidence="3">
    <location>
        <begin position="36"/>
        <end position="402"/>
    </location>
</feature>
<feature type="signal peptide" evidence="3">
    <location>
        <begin position="1"/>
        <end position="35"/>
    </location>
</feature>
<evidence type="ECO:0000313" key="6">
    <source>
        <dbReference type="Proteomes" id="UP001250214"/>
    </source>
</evidence>
<evidence type="ECO:0000256" key="2">
    <source>
        <dbReference type="SAM" id="Phobius"/>
    </source>
</evidence>
<dbReference type="RefSeq" id="WP_310913567.1">
    <property type="nucleotide sequence ID" value="NZ_JAVLVT010000009.1"/>
</dbReference>
<feature type="domain" description="Thioester" evidence="4">
    <location>
        <begin position="77"/>
        <end position="182"/>
    </location>
</feature>
<organism evidence="5 6">
    <name type="scientific">Lipingzhangella rawalii</name>
    <dbReference type="NCBI Taxonomy" id="2055835"/>
    <lineage>
        <taxon>Bacteria</taxon>
        <taxon>Bacillati</taxon>
        <taxon>Actinomycetota</taxon>
        <taxon>Actinomycetes</taxon>
        <taxon>Streptosporangiales</taxon>
        <taxon>Nocardiopsidaceae</taxon>
        <taxon>Lipingzhangella</taxon>
    </lineage>
</organism>
<comment type="caution">
    <text evidence="5">The sequence shown here is derived from an EMBL/GenBank/DDBJ whole genome shotgun (WGS) entry which is preliminary data.</text>
</comment>
<feature type="compositionally biased region" description="Low complexity" evidence="1">
    <location>
        <begin position="294"/>
        <end position="308"/>
    </location>
</feature>
<dbReference type="InterPro" id="IPR023849">
    <property type="entry name" value="TQXA_dom"/>
</dbReference>
<dbReference type="NCBIfam" id="TIGR03934">
    <property type="entry name" value="TQXA_dom"/>
    <property type="match status" value="1"/>
</dbReference>
<dbReference type="EMBL" id="JAVLVT010000009">
    <property type="protein sequence ID" value="MDS1272011.1"/>
    <property type="molecule type" value="Genomic_DNA"/>
</dbReference>
<reference evidence="6" key="1">
    <citation type="submission" date="2023-07" db="EMBL/GenBank/DDBJ databases">
        <title>Novel species in the genus Lipingzhangella isolated from Sambhar Salt Lake.</title>
        <authorList>
            <person name="Jiya N."/>
            <person name="Kajale S."/>
            <person name="Sharma A."/>
        </authorList>
    </citation>
    <scope>NUCLEOTIDE SEQUENCE [LARGE SCALE GENOMIC DNA]</scope>
    <source>
        <strain evidence="6">LS1_29</strain>
    </source>
</reference>
<feature type="transmembrane region" description="Helical" evidence="2">
    <location>
        <begin position="370"/>
        <end position="391"/>
    </location>
</feature>
<keyword evidence="2" id="KW-1133">Transmembrane helix</keyword>
<keyword evidence="2" id="KW-0472">Membrane</keyword>
<evidence type="ECO:0000256" key="3">
    <source>
        <dbReference type="SAM" id="SignalP"/>
    </source>
</evidence>
<evidence type="ECO:0000313" key="5">
    <source>
        <dbReference type="EMBL" id="MDS1272011.1"/>
    </source>
</evidence>
<feature type="compositionally biased region" description="Basic and acidic residues" evidence="1">
    <location>
        <begin position="331"/>
        <end position="352"/>
    </location>
</feature>
<dbReference type="Pfam" id="PF08341">
    <property type="entry name" value="TED"/>
    <property type="match status" value="1"/>
</dbReference>
<proteinExistence type="predicted"/>
<keyword evidence="6" id="KW-1185">Reference proteome</keyword>
<gene>
    <name evidence="5" type="ORF">RIF23_17110</name>
</gene>
<evidence type="ECO:0000259" key="4">
    <source>
        <dbReference type="Pfam" id="PF08341"/>
    </source>
</evidence>
<accession>A0ABU2H9R1</accession>
<keyword evidence="2" id="KW-0812">Transmembrane</keyword>
<dbReference type="InterPro" id="IPR013552">
    <property type="entry name" value="Thioester_dom"/>
</dbReference>
<feature type="region of interest" description="Disordered" evidence="1">
    <location>
        <begin position="254"/>
        <end position="365"/>
    </location>
</feature>